<dbReference type="EMBL" id="BPLR01020605">
    <property type="protein sequence ID" value="GIX80563.1"/>
    <property type="molecule type" value="Genomic_DNA"/>
</dbReference>
<sequence>MPRVAQKFDNHKSPPIRLEGQGNTMRKTPYVNPKGIIKNFSVAVGVAIFNPGGLIIGHPTFHPDWASYIGICYIHTFLEFPGSMIGKHQQHIDRNSAKQNE</sequence>
<evidence type="ECO:0000256" key="1">
    <source>
        <dbReference type="SAM" id="MobiDB-lite"/>
    </source>
</evidence>
<accession>A0AAV4N769</accession>
<name>A0AAV4N769_CAEEX</name>
<dbReference type="Proteomes" id="UP001054945">
    <property type="component" value="Unassembled WGS sequence"/>
</dbReference>
<feature type="region of interest" description="Disordered" evidence="1">
    <location>
        <begin position="1"/>
        <end position="25"/>
    </location>
</feature>
<keyword evidence="3" id="KW-1185">Reference proteome</keyword>
<organism evidence="2 3">
    <name type="scientific">Caerostris extrusa</name>
    <name type="common">Bark spider</name>
    <name type="synonym">Caerostris bankana</name>
    <dbReference type="NCBI Taxonomy" id="172846"/>
    <lineage>
        <taxon>Eukaryota</taxon>
        <taxon>Metazoa</taxon>
        <taxon>Ecdysozoa</taxon>
        <taxon>Arthropoda</taxon>
        <taxon>Chelicerata</taxon>
        <taxon>Arachnida</taxon>
        <taxon>Araneae</taxon>
        <taxon>Araneomorphae</taxon>
        <taxon>Entelegynae</taxon>
        <taxon>Araneoidea</taxon>
        <taxon>Araneidae</taxon>
        <taxon>Caerostris</taxon>
    </lineage>
</organism>
<evidence type="ECO:0000313" key="3">
    <source>
        <dbReference type="Proteomes" id="UP001054945"/>
    </source>
</evidence>
<dbReference type="AlphaFoldDB" id="A0AAV4N769"/>
<gene>
    <name evidence="2" type="ORF">CEXT_482761</name>
</gene>
<comment type="caution">
    <text evidence="2">The sequence shown here is derived from an EMBL/GenBank/DDBJ whole genome shotgun (WGS) entry which is preliminary data.</text>
</comment>
<reference evidence="2 3" key="1">
    <citation type="submission" date="2021-06" db="EMBL/GenBank/DDBJ databases">
        <title>Caerostris extrusa draft genome.</title>
        <authorList>
            <person name="Kono N."/>
            <person name="Arakawa K."/>
        </authorList>
    </citation>
    <scope>NUCLEOTIDE SEQUENCE [LARGE SCALE GENOMIC DNA]</scope>
</reference>
<protein>
    <submittedName>
        <fullName evidence="2">Uncharacterized protein</fullName>
    </submittedName>
</protein>
<proteinExistence type="predicted"/>
<feature type="compositionally biased region" description="Basic and acidic residues" evidence="1">
    <location>
        <begin position="1"/>
        <end position="12"/>
    </location>
</feature>
<evidence type="ECO:0000313" key="2">
    <source>
        <dbReference type="EMBL" id="GIX80563.1"/>
    </source>
</evidence>